<feature type="non-terminal residue" evidence="1">
    <location>
        <position position="1"/>
    </location>
</feature>
<reference evidence="1" key="1">
    <citation type="submission" date="2021-06" db="EMBL/GenBank/DDBJ databases">
        <authorList>
            <person name="Kallberg Y."/>
            <person name="Tangrot J."/>
            <person name="Rosling A."/>
        </authorList>
    </citation>
    <scope>NUCLEOTIDE SEQUENCE</scope>
    <source>
        <strain evidence="1">MA453B</strain>
    </source>
</reference>
<accession>A0A9N9IN32</accession>
<comment type="caution">
    <text evidence="1">The sequence shown here is derived from an EMBL/GenBank/DDBJ whole genome shotgun (WGS) entry which is preliminary data.</text>
</comment>
<evidence type="ECO:0000313" key="1">
    <source>
        <dbReference type="EMBL" id="CAG8743371.1"/>
    </source>
</evidence>
<sequence>NIDSNSIYEFQYLKTTKMNDSMNKISMLNDTITIIKEQLKNIRDSVEEGISLSEENIDIDENIQQKINDDINGDCNEFEILYLNPIRNKEKILLEEIEKFSIQLCGTYEIGVKGIPYLLKNKPKFPGRLGRLPNLIPGKIGYN</sequence>
<name>A0A9N9IN32_9GLOM</name>
<proteinExistence type="predicted"/>
<dbReference type="OrthoDB" id="10468142at2759"/>
<dbReference type="AlphaFoldDB" id="A0A9N9IN32"/>
<evidence type="ECO:0000313" key="2">
    <source>
        <dbReference type="Proteomes" id="UP000789405"/>
    </source>
</evidence>
<organism evidence="1 2">
    <name type="scientific">Dentiscutata erythropus</name>
    <dbReference type="NCBI Taxonomy" id="1348616"/>
    <lineage>
        <taxon>Eukaryota</taxon>
        <taxon>Fungi</taxon>
        <taxon>Fungi incertae sedis</taxon>
        <taxon>Mucoromycota</taxon>
        <taxon>Glomeromycotina</taxon>
        <taxon>Glomeromycetes</taxon>
        <taxon>Diversisporales</taxon>
        <taxon>Gigasporaceae</taxon>
        <taxon>Dentiscutata</taxon>
    </lineage>
</organism>
<dbReference type="EMBL" id="CAJVPY010013894">
    <property type="protein sequence ID" value="CAG8743371.1"/>
    <property type="molecule type" value="Genomic_DNA"/>
</dbReference>
<keyword evidence="2" id="KW-1185">Reference proteome</keyword>
<gene>
    <name evidence="1" type="ORF">DERYTH_LOCUS16207</name>
</gene>
<dbReference type="Proteomes" id="UP000789405">
    <property type="component" value="Unassembled WGS sequence"/>
</dbReference>
<protein>
    <submittedName>
        <fullName evidence="1">2907_t:CDS:1</fullName>
    </submittedName>
</protein>